<dbReference type="SUPFAM" id="SSF56300">
    <property type="entry name" value="Metallo-dependent phosphatases"/>
    <property type="match status" value="1"/>
</dbReference>
<evidence type="ECO:0000256" key="1">
    <source>
        <dbReference type="ARBA" id="ARBA00022729"/>
    </source>
</evidence>
<keyword evidence="1" id="KW-0732">Signal</keyword>
<dbReference type="GO" id="GO:0016787">
    <property type="term" value="F:hydrolase activity"/>
    <property type="evidence" value="ECO:0007669"/>
    <property type="project" value="UniProtKB-KW"/>
</dbReference>
<dbReference type="InterPro" id="IPR051558">
    <property type="entry name" value="Metallophosphoesterase_PAP"/>
</dbReference>
<feature type="transmembrane region" description="Helical" evidence="4">
    <location>
        <begin position="25"/>
        <end position="45"/>
    </location>
</feature>
<accession>A0A812S4H7</accession>
<keyword evidence="6" id="KW-1185">Reference proteome</keyword>
<feature type="region of interest" description="Disordered" evidence="3">
    <location>
        <begin position="121"/>
        <end position="157"/>
    </location>
</feature>
<feature type="compositionally biased region" description="Polar residues" evidence="3">
    <location>
        <begin position="279"/>
        <end position="288"/>
    </location>
</feature>
<name>A0A812S4H7_SYMPI</name>
<dbReference type="AlphaFoldDB" id="A0A812S4H7"/>
<feature type="compositionally biased region" description="Acidic residues" evidence="3">
    <location>
        <begin position="229"/>
        <end position="243"/>
    </location>
</feature>
<dbReference type="EMBL" id="CAJNIZ010023113">
    <property type="protein sequence ID" value="CAE7466482.1"/>
    <property type="molecule type" value="Genomic_DNA"/>
</dbReference>
<feature type="compositionally biased region" description="Basic and acidic residues" evidence="3">
    <location>
        <begin position="134"/>
        <end position="149"/>
    </location>
</feature>
<reference evidence="5" key="1">
    <citation type="submission" date="2021-02" db="EMBL/GenBank/DDBJ databases">
        <authorList>
            <person name="Dougan E. K."/>
            <person name="Rhodes N."/>
            <person name="Thang M."/>
            <person name="Chan C."/>
        </authorList>
    </citation>
    <scope>NUCLEOTIDE SEQUENCE</scope>
</reference>
<feature type="region of interest" description="Disordered" evidence="3">
    <location>
        <begin position="222"/>
        <end position="300"/>
    </location>
</feature>
<dbReference type="Gene3D" id="3.60.21.10">
    <property type="match status" value="1"/>
</dbReference>
<dbReference type="InterPro" id="IPR029052">
    <property type="entry name" value="Metallo-depent_PP-like"/>
</dbReference>
<keyword evidence="2" id="KW-0378">Hydrolase</keyword>
<keyword evidence="4" id="KW-1133">Transmembrane helix</keyword>
<evidence type="ECO:0000313" key="6">
    <source>
        <dbReference type="Proteomes" id="UP000649617"/>
    </source>
</evidence>
<dbReference type="Proteomes" id="UP000649617">
    <property type="component" value="Unassembled WGS sequence"/>
</dbReference>
<dbReference type="PANTHER" id="PTHR10161">
    <property type="entry name" value="TARTRATE-RESISTANT ACID PHOSPHATASE TYPE 5"/>
    <property type="match status" value="1"/>
</dbReference>
<keyword evidence="4" id="KW-0472">Membrane</keyword>
<organism evidence="5 6">
    <name type="scientific">Symbiodinium pilosum</name>
    <name type="common">Dinoflagellate</name>
    <dbReference type="NCBI Taxonomy" id="2952"/>
    <lineage>
        <taxon>Eukaryota</taxon>
        <taxon>Sar</taxon>
        <taxon>Alveolata</taxon>
        <taxon>Dinophyceae</taxon>
        <taxon>Suessiales</taxon>
        <taxon>Symbiodiniaceae</taxon>
        <taxon>Symbiodinium</taxon>
    </lineage>
</organism>
<gene>
    <name evidence="5" type="primary">PAP7</name>
    <name evidence="5" type="ORF">SPIL2461_LOCUS11731</name>
</gene>
<dbReference type="PANTHER" id="PTHR10161:SF14">
    <property type="entry name" value="TARTRATE-RESISTANT ACID PHOSPHATASE TYPE 5"/>
    <property type="match status" value="1"/>
</dbReference>
<evidence type="ECO:0000256" key="3">
    <source>
        <dbReference type="SAM" id="MobiDB-lite"/>
    </source>
</evidence>
<sequence>AEETQLLLQMETGEGRPTSSRWREVYMAIAVTLALVAAACCLPIPSVHQQVLRPTANVFQALWHSRTYDDERLHGQSEQAERENGFFAQDSTFSHPPAATKTHGDAAFAARQSAYRAGWLEDGEGDTSTSSQPDFRRGDWLDANWDDKTPPGTIIEHVDTSRSGRADFRGDWLDVNWDDKTADTVIEHVDTSTSSRPVFEGDWLDTNLNNETPGTVVEHDWVEVGDSSTDSDGDGEGIPDEAPDTGSLDGIDGDSDGFGDGPGFDAALPSNWHNDVHDSSTLPATTTIPPGPFPAAETYHNNYDSDNPLGVKMSLDGGNYFLILGDWGKAGGPGSCQKAVAAHLRAYAEKQANESKTLLFVASVGDNFYWTGATPEAWEFVWSQPYGVNDPNSPVYQVPWLSVYGNHDYGNHDPYAFCPHKDESYRRKIINGQAYSSYQLNQDRNPTRPFGTELYWLPDYNYHYAIPSDADPKVEVIAVDTTALIDAQEVGGDGSGRDSADALCGGRPIAQSFLNKTYQAGRRLVIERAQKNKAATAPKHNLVAKQVMLQVFFAYLLHTHLCGFAQSQVLIIQHYPNLCPRDLFEKSLPVSRRGKVKVLCSSAEKCRRKRAQGCVTFKSSGRPLLRFCLETGAAQPRHIWARSYADM</sequence>
<evidence type="ECO:0000256" key="2">
    <source>
        <dbReference type="ARBA" id="ARBA00022801"/>
    </source>
</evidence>
<keyword evidence="4" id="KW-0812">Transmembrane</keyword>
<protein>
    <submittedName>
        <fullName evidence="5">PAP7 protein</fullName>
    </submittedName>
</protein>
<proteinExistence type="predicted"/>
<evidence type="ECO:0000313" key="5">
    <source>
        <dbReference type="EMBL" id="CAE7466482.1"/>
    </source>
</evidence>
<comment type="caution">
    <text evidence="5">The sequence shown here is derived from an EMBL/GenBank/DDBJ whole genome shotgun (WGS) entry which is preliminary data.</text>
</comment>
<dbReference type="OrthoDB" id="436667at2759"/>
<feature type="non-terminal residue" evidence="5">
    <location>
        <position position="647"/>
    </location>
</feature>
<evidence type="ECO:0000256" key="4">
    <source>
        <dbReference type="SAM" id="Phobius"/>
    </source>
</evidence>